<dbReference type="Proteomes" id="UP001346869">
    <property type="component" value="Unassembled WGS sequence"/>
</dbReference>
<reference evidence="1 2" key="1">
    <citation type="journal article" date="2023" name="Genes (Basel)">
        <title>Chromosome-Level Genome Assembly and Circadian Gene Repertoire of the Patagonia Blennie Eleginops maclovinus-The Closest Ancestral Proxy of Antarctic Cryonotothenioids.</title>
        <authorList>
            <person name="Cheng C.C."/>
            <person name="Rivera-Colon A.G."/>
            <person name="Minhas B.F."/>
            <person name="Wilson L."/>
            <person name="Rayamajhi N."/>
            <person name="Vargas-Chacoff L."/>
            <person name="Catchen J.M."/>
        </authorList>
    </citation>
    <scope>NUCLEOTIDE SEQUENCE [LARGE SCALE GENOMIC DNA]</scope>
    <source>
        <strain evidence="1">JMC-PN-2008</strain>
    </source>
</reference>
<organism evidence="1 2">
    <name type="scientific">Eleginops maclovinus</name>
    <name type="common">Patagonian blennie</name>
    <name type="synonym">Eleginus maclovinus</name>
    <dbReference type="NCBI Taxonomy" id="56733"/>
    <lineage>
        <taxon>Eukaryota</taxon>
        <taxon>Metazoa</taxon>
        <taxon>Chordata</taxon>
        <taxon>Craniata</taxon>
        <taxon>Vertebrata</taxon>
        <taxon>Euteleostomi</taxon>
        <taxon>Actinopterygii</taxon>
        <taxon>Neopterygii</taxon>
        <taxon>Teleostei</taxon>
        <taxon>Neoteleostei</taxon>
        <taxon>Acanthomorphata</taxon>
        <taxon>Eupercaria</taxon>
        <taxon>Perciformes</taxon>
        <taxon>Notothenioidei</taxon>
        <taxon>Eleginopidae</taxon>
        <taxon>Eleginops</taxon>
    </lineage>
</organism>
<evidence type="ECO:0000313" key="1">
    <source>
        <dbReference type="EMBL" id="KAK5866831.1"/>
    </source>
</evidence>
<comment type="caution">
    <text evidence="1">The sequence shown here is derived from an EMBL/GenBank/DDBJ whole genome shotgun (WGS) entry which is preliminary data.</text>
</comment>
<sequence>MLVSGARPRALQARKRRRAFFQEPRSFVGPCVTLRNFPSRKVLPQRRRRGECEAFLPAGAINRTPERTGNELGVCSSAAVDFSLADPEASLSLSGAAGVSRREHSACISEAKHVTRPYSAFYLVTVFV</sequence>
<reference evidence="1 2" key="2">
    <citation type="journal article" date="2023" name="Mol. Biol. Evol.">
        <title>Genomics of Secondarily Temperate Adaptation in the Only Non-Antarctic Icefish.</title>
        <authorList>
            <person name="Rivera-Colon A.G."/>
            <person name="Rayamajhi N."/>
            <person name="Minhas B.F."/>
            <person name="Madrigal G."/>
            <person name="Bilyk K.T."/>
            <person name="Yoon V."/>
            <person name="Hune M."/>
            <person name="Gregory S."/>
            <person name="Cheng C.H.C."/>
            <person name="Catchen J.M."/>
        </authorList>
    </citation>
    <scope>NUCLEOTIDE SEQUENCE [LARGE SCALE GENOMIC DNA]</scope>
    <source>
        <strain evidence="1">JMC-PN-2008</strain>
    </source>
</reference>
<evidence type="ECO:0000313" key="2">
    <source>
        <dbReference type="Proteomes" id="UP001346869"/>
    </source>
</evidence>
<gene>
    <name evidence="1" type="ORF">PBY51_011374</name>
</gene>
<dbReference type="EMBL" id="JAUZQC010000008">
    <property type="protein sequence ID" value="KAK5866831.1"/>
    <property type="molecule type" value="Genomic_DNA"/>
</dbReference>
<keyword evidence="2" id="KW-1185">Reference proteome</keyword>
<accession>A0AAN8AL88</accession>
<proteinExistence type="predicted"/>
<dbReference type="AlphaFoldDB" id="A0AAN8AL88"/>
<name>A0AAN8AL88_ELEMC</name>
<protein>
    <submittedName>
        <fullName evidence="1">Uncharacterized protein</fullName>
    </submittedName>
</protein>